<dbReference type="EMBL" id="FP476056">
    <property type="protein sequence ID" value="CAZ98725.1"/>
    <property type="molecule type" value="Genomic_DNA"/>
</dbReference>
<dbReference type="AlphaFoldDB" id="G0L486"/>
<reference evidence="4" key="1">
    <citation type="submission" date="2009-07" db="EMBL/GenBank/DDBJ databases">
        <title>Complete genome sequence of Zobellia galactanivorans Dsij.</title>
        <authorList>
            <consortium name="Genoscope - CEA"/>
        </authorList>
    </citation>
    <scope>NUCLEOTIDE SEQUENCE [LARGE SCALE GENOMIC DNA]</scope>
    <source>
        <strain evidence="4">DSM 12802 / CCUG 47099 / CIP 106680 / NCIMB 13871 / Dsij</strain>
    </source>
</reference>
<accession>G0L486</accession>
<evidence type="ECO:0000259" key="2">
    <source>
        <dbReference type="PROSITE" id="PS51736"/>
    </source>
</evidence>
<dbReference type="PANTHER" id="PTHR30461">
    <property type="entry name" value="DNA-INVERTASE FROM LAMBDOID PROPHAGE"/>
    <property type="match status" value="1"/>
</dbReference>
<organism evidence="3 4">
    <name type="scientific">Zobellia galactanivorans (strain DSM 12802 / CCUG 47099 / CIP 106680 / NCIMB 13871 / Dsij)</name>
    <dbReference type="NCBI Taxonomy" id="63186"/>
    <lineage>
        <taxon>Bacteria</taxon>
        <taxon>Pseudomonadati</taxon>
        <taxon>Bacteroidota</taxon>
        <taxon>Flavobacteriia</taxon>
        <taxon>Flavobacteriales</taxon>
        <taxon>Flavobacteriaceae</taxon>
        <taxon>Zobellia</taxon>
    </lineage>
</organism>
<evidence type="ECO:0000256" key="1">
    <source>
        <dbReference type="ARBA" id="ARBA00009913"/>
    </source>
</evidence>
<sequence length="197" mass="22472">MKARYVRISTPDQKLERQLSKKHADETLFIDICSGSIPFNERPQGKVLLNSSDVTYLTVHAIDRLGRNTLDILQTLDKLDQKGVTVKIENLGIESRIDGKPNQVFKLITSVLANVAEMERETMLERQREGIAIAKAKGKYKGRLRGSKEDKEVFLSKYPQVVKRLKQGHSLRNTSKLCDVSVNTVRKVKKHLFDNIR</sequence>
<dbReference type="STRING" id="63186.ZOBELLIA_4590"/>
<dbReference type="PATRIC" id="fig|63186.3.peg.4499"/>
<feature type="domain" description="Resolvase/invertase-type recombinase catalytic" evidence="2">
    <location>
        <begin position="1"/>
        <end position="138"/>
    </location>
</feature>
<dbReference type="InterPro" id="IPR006119">
    <property type="entry name" value="Resolv_N"/>
</dbReference>
<dbReference type="PANTHER" id="PTHR30461:SF26">
    <property type="entry name" value="RESOLVASE HOMOLOG YNEB"/>
    <property type="match status" value="1"/>
</dbReference>
<evidence type="ECO:0000313" key="3">
    <source>
        <dbReference type="EMBL" id="CAZ98725.1"/>
    </source>
</evidence>
<dbReference type="RefSeq" id="WP_013995912.1">
    <property type="nucleotide sequence ID" value="NC_015844.1"/>
</dbReference>
<dbReference type="InterPro" id="IPR050639">
    <property type="entry name" value="SSR_resolvase"/>
</dbReference>
<dbReference type="HOGENOM" id="CLU_010686_8_3_10"/>
<dbReference type="KEGG" id="zga:ZOBELLIA_4590"/>
<dbReference type="Gene3D" id="3.40.50.1390">
    <property type="entry name" value="Resolvase, N-terminal catalytic domain"/>
    <property type="match status" value="1"/>
</dbReference>
<dbReference type="OrthoDB" id="9797501at2"/>
<dbReference type="Pfam" id="PF00239">
    <property type="entry name" value="Resolvase"/>
    <property type="match status" value="1"/>
</dbReference>
<dbReference type="InterPro" id="IPR036162">
    <property type="entry name" value="Resolvase-like_N_sf"/>
</dbReference>
<dbReference type="GO" id="GO:0000150">
    <property type="term" value="F:DNA strand exchange activity"/>
    <property type="evidence" value="ECO:0007669"/>
    <property type="project" value="InterPro"/>
</dbReference>
<name>G0L486_ZOBGA</name>
<keyword evidence="4" id="KW-1185">Reference proteome</keyword>
<reference evidence="3 4" key="2">
    <citation type="journal article" date="2012" name="Environ. Microbiol.">
        <title>Characterization of the first alginolytic operons in a marine bacterium: from their emergence in marine Flavobacteriia to their independent transfers to marine Proteobacteria and human gut Bacteroides.</title>
        <authorList>
            <person name="Thomas F."/>
            <person name="Barbeyron T."/>
            <person name="Tonon T."/>
            <person name="Genicot S."/>
            <person name="Czjzek M."/>
            <person name="Michel G."/>
        </authorList>
    </citation>
    <scope>NUCLEOTIDE SEQUENCE [LARGE SCALE GENOMIC DNA]</scope>
    <source>
        <strain evidence="4">DSM 12802 / CCUG 47099 / CIP 106680 / NCIMB 13871 / Dsij</strain>
    </source>
</reference>
<dbReference type="GO" id="GO:0003677">
    <property type="term" value="F:DNA binding"/>
    <property type="evidence" value="ECO:0007669"/>
    <property type="project" value="InterPro"/>
</dbReference>
<comment type="similarity">
    <text evidence="1">Belongs to the site-specific recombinase resolvase family.</text>
</comment>
<proteinExistence type="inferred from homology"/>
<gene>
    <name evidence="3" type="primary">tnpR</name>
    <name evidence="3" type="ordered locus">zobellia_4590</name>
</gene>
<dbReference type="Proteomes" id="UP000008898">
    <property type="component" value="Chromosome"/>
</dbReference>
<dbReference type="SUPFAM" id="SSF53041">
    <property type="entry name" value="Resolvase-like"/>
    <property type="match status" value="1"/>
</dbReference>
<dbReference type="PROSITE" id="PS51736">
    <property type="entry name" value="RECOMBINASES_3"/>
    <property type="match status" value="1"/>
</dbReference>
<protein>
    <submittedName>
        <fullName evidence="3">Transposon resolvase</fullName>
    </submittedName>
</protein>
<dbReference type="CDD" id="cd03768">
    <property type="entry name" value="SR_ResInv"/>
    <property type="match status" value="1"/>
</dbReference>
<evidence type="ECO:0000313" key="4">
    <source>
        <dbReference type="Proteomes" id="UP000008898"/>
    </source>
</evidence>
<dbReference type="SMART" id="SM00857">
    <property type="entry name" value="Resolvase"/>
    <property type="match status" value="1"/>
</dbReference>